<dbReference type="PANTHER" id="PTHR22803">
    <property type="entry name" value="MANNOSE, PHOSPHOLIPASE, LECTIN RECEPTOR RELATED"/>
    <property type="match status" value="1"/>
</dbReference>
<dbReference type="EMBL" id="WJBH02000002">
    <property type="protein sequence ID" value="KAI9563680.1"/>
    <property type="molecule type" value="Genomic_DNA"/>
</dbReference>
<feature type="chain" id="PRO_5042156527" description="C-type lectin domain-containing protein" evidence="3">
    <location>
        <begin position="24"/>
        <end position="330"/>
    </location>
</feature>
<feature type="domain" description="C-type lectin" evidence="4">
    <location>
        <begin position="201"/>
        <end position="330"/>
    </location>
</feature>
<keyword evidence="6" id="KW-1185">Reference proteome</keyword>
<dbReference type="CDD" id="cd00037">
    <property type="entry name" value="CLECT"/>
    <property type="match status" value="1"/>
</dbReference>
<dbReference type="InterPro" id="IPR050111">
    <property type="entry name" value="C-type_lectin/snaclec_domain"/>
</dbReference>
<dbReference type="Proteomes" id="UP000820818">
    <property type="component" value="Linkage Group LG2"/>
</dbReference>
<feature type="compositionally biased region" description="Low complexity" evidence="2">
    <location>
        <begin position="159"/>
        <end position="169"/>
    </location>
</feature>
<feature type="signal peptide" evidence="3">
    <location>
        <begin position="1"/>
        <end position="23"/>
    </location>
</feature>
<sequence length="330" mass="35529">MQSFNILFSIFVGVCLVVASGKAHHEEGHFESTVDQPHESQPLAAVEQTEGNVEVSEDAKKTLLPMLAMKPLVVASGLLAGSMLPNKKRPNPSPGTPGENNVVIAIGNSDNVEKSEDESRKLLLPLLAMKPLFVASMLAGNKLPSPGIGITITKHESATNPPASSTTTPQPTPQPTPTRPPGPRPTPPGANTCPSLNGFPCYRLPSGCVCMISNQKPWIDALSYCAANGRKLVSIQSQAKKLELQTYLPSLIGTGVDDIFQFVGFWTSGVYALTAYTWASIPQYFTYTDWRSGEPDITNLPRATCVRAVPTAGYQWDDIDCGQFLPFLCE</sequence>
<proteinExistence type="predicted"/>
<dbReference type="Gene3D" id="3.10.100.10">
    <property type="entry name" value="Mannose-Binding Protein A, subunit A"/>
    <property type="match status" value="1"/>
</dbReference>
<protein>
    <recommendedName>
        <fullName evidence="4">C-type lectin domain-containing protein</fullName>
    </recommendedName>
</protein>
<evidence type="ECO:0000313" key="5">
    <source>
        <dbReference type="EMBL" id="KAI9563680.1"/>
    </source>
</evidence>
<keyword evidence="1" id="KW-1015">Disulfide bond</keyword>
<dbReference type="InterPro" id="IPR016186">
    <property type="entry name" value="C-type_lectin-like/link_sf"/>
</dbReference>
<dbReference type="PROSITE" id="PS50041">
    <property type="entry name" value="C_TYPE_LECTIN_2"/>
    <property type="match status" value="1"/>
</dbReference>
<feature type="region of interest" description="Disordered" evidence="2">
    <location>
        <begin position="84"/>
        <end position="103"/>
    </location>
</feature>
<evidence type="ECO:0000256" key="2">
    <source>
        <dbReference type="SAM" id="MobiDB-lite"/>
    </source>
</evidence>
<dbReference type="InterPro" id="IPR018378">
    <property type="entry name" value="C-type_lectin_CS"/>
</dbReference>
<dbReference type="SUPFAM" id="SSF56436">
    <property type="entry name" value="C-type lectin-like"/>
    <property type="match status" value="1"/>
</dbReference>
<dbReference type="AlphaFoldDB" id="A0AAD5LJ42"/>
<keyword evidence="3" id="KW-0732">Signal</keyword>
<dbReference type="Pfam" id="PF00059">
    <property type="entry name" value="Lectin_C"/>
    <property type="match status" value="1"/>
</dbReference>
<dbReference type="SMART" id="SM00034">
    <property type="entry name" value="CLECT"/>
    <property type="match status" value="1"/>
</dbReference>
<evidence type="ECO:0000313" key="6">
    <source>
        <dbReference type="Proteomes" id="UP000820818"/>
    </source>
</evidence>
<accession>A0AAD5LJ42</accession>
<dbReference type="InterPro" id="IPR016187">
    <property type="entry name" value="CTDL_fold"/>
</dbReference>
<feature type="region of interest" description="Disordered" evidence="2">
    <location>
        <begin position="149"/>
        <end position="191"/>
    </location>
</feature>
<gene>
    <name evidence="5" type="ORF">GHT06_011144</name>
</gene>
<evidence type="ECO:0000256" key="3">
    <source>
        <dbReference type="SAM" id="SignalP"/>
    </source>
</evidence>
<organism evidence="5 6">
    <name type="scientific">Daphnia sinensis</name>
    <dbReference type="NCBI Taxonomy" id="1820382"/>
    <lineage>
        <taxon>Eukaryota</taxon>
        <taxon>Metazoa</taxon>
        <taxon>Ecdysozoa</taxon>
        <taxon>Arthropoda</taxon>
        <taxon>Crustacea</taxon>
        <taxon>Branchiopoda</taxon>
        <taxon>Diplostraca</taxon>
        <taxon>Cladocera</taxon>
        <taxon>Anomopoda</taxon>
        <taxon>Daphniidae</taxon>
        <taxon>Daphnia</taxon>
        <taxon>Daphnia similis group</taxon>
    </lineage>
</organism>
<evidence type="ECO:0000259" key="4">
    <source>
        <dbReference type="PROSITE" id="PS50041"/>
    </source>
</evidence>
<name>A0AAD5LJ42_9CRUS</name>
<evidence type="ECO:0000256" key="1">
    <source>
        <dbReference type="ARBA" id="ARBA00023157"/>
    </source>
</evidence>
<comment type="caution">
    <text evidence="5">The sequence shown here is derived from an EMBL/GenBank/DDBJ whole genome shotgun (WGS) entry which is preliminary data.</text>
</comment>
<feature type="compositionally biased region" description="Pro residues" evidence="2">
    <location>
        <begin position="170"/>
        <end position="188"/>
    </location>
</feature>
<reference evidence="5 6" key="1">
    <citation type="submission" date="2022-05" db="EMBL/GenBank/DDBJ databases">
        <title>A multi-omics perspective on studying reproductive biology in Daphnia sinensis.</title>
        <authorList>
            <person name="Jia J."/>
        </authorList>
    </citation>
    <scope>NUCLEOTIDE SEQUENCE [LARGE SCALE GENOMIC DNA]</scope>
    <source>
        <strain evidence="5 6">WSL</strain>
    </source>
</reference>
<dbReference type="PROSITE" id="PS00615">
    <property type="entry name" value="C_TYPE_LECTIN_1"/>
    <property type="match status" value="1"/>
</dbReference>
<dbReference type="InterPro" id="IPR001304">
    <property type="entry name" value="C-type_lectin-like"/>
</dbReference>